<accession>A0A9W9YF49</accession>
<reference evidence="1" key="1">
    <citation type="submission" date="2023-01" db="EMBL/GenBank/DDBJ databases">
        <title>Genome assembly of the deep-sea coral Lophelia pertusa.</title>
        <authorList>
            <person name="Herrera S."/>
            <person name="Cordes E."/>
        </authorList>
    </citation>
    <scope>NUCLEOTIDE SEQUENCE</scope>
    <source>
        <strain evidence="1">USNM1676648</strain>
        <tissue evidence="1">Polyp</tissue>
    </source>
</reference>
<gene>
    <name evidence="1" type="ORF">OS493_005736</name>
</gene>
<comment type="caution">
    <text evidence="1">The sequence shown here is derived from an EMBL/GenBank/DDBJ whole genome shotgun (WGS) entry which is preliminary data.</text>
</comment>
<name>A0A9W9YF49_9CNID</name>
<organism evidence="1 2">
    <name type="scientific">Desmophyllum pertusum</name>
    <dbReference type="NCBI Taxonomy" id="174260"/>
    <lineage>
        <taxon>Eukaryota</taxon>
        <taxon>Metazoa</taxon>
        <taxon>Cnidaria</taxon>
        <taxon>Anthozoa</taxon>
        <taxon>Hexacorallia</taxon>
        <taxon>Scleractinia</taxon>
        <taxon>Caryophylliina</taxon>
        <taxon>Caryophylliidae</taxon>
        <taxon>Desmophyllum</taxon>
    </lineage>
</organism>
<dbReference type="AlphaFoldDB" id="A0A9W9YF49"/>
<dbReference type="Proteomes" id="UP001163046">
    <property type="component" value="Unassembled WGS sequence"/>
</dbReference>
<dbReference type="EMBL" id="MU827779">
    <property type="protein sequence ID" value="KAJ7339343.1"/>
    <property type="molecule type" value="Genomic_DNA"/>
</dbReference>
<protein>
    <submittedName>
        <fullName evidence="1">Uncharacterized protein</fullName>
    </submittedName>
</protein>
<evidence type="ECO:0000313" key="2">
    <source>
        <dbReference type="Proteomes" id="UP001163046"/>
    </source>
</evidence>
<keyword evidence="2" id="KW-1185">Reference proteome</keyword>
<sequence length="126" mass="14313">MASYNISSSGVTVLQRLEFDMDHLKIYSLLFGQIPTYIADQQFYVCLQYGTRLMAGLVFGMEMTELFLKGTFPSPPHFLHRGRLGKQTRYQDLSREIAELKGQMRELVIILGSNTFGSGVHVSMIQ</sequence>
<proteinExistence type="predicted"/>
<evidence type="ECO:0000313" key="1">
    <source>
        <dbReference type="EMBL" id="KAJ7339343.1"/>
    </source>
</evidence>
<dbReference type="OrthoDB" id="5970907at2759"/>